<evidence type="ECO:0000313" key="4">
    <source>
        <dbReference type="Proteomes" id="UP001062443"/>
    </source>
</evidence>
<dbReference type="PANTHER" id="PTHR15004:SF0">
    <property type="entry name" value="GLUTAMYL-TRNA(GLN) AMIDOTRANSFERASE SUBUNIT C, MITOCHONDRIAL"/>
    <property type="match status" value="1"/>
</dbReference>
<comment type="catalytic activity">
    <reaction evidence="1">
        <text>L-glutamyl-tRNA(Gln) + L-glutamine + ATP + H2O = L-glutaminyl-tRNA(Gln) + L-glutamate + ADP + phosphate + H(+)</text>
        <dbReference type="Rhea" id="RHEA:17521"/>
        <dbReference type="Rhea" id="RHEA-COMP:9681"/>
        <dbReference type="Rhea" id="RHEA-COMP:9684"/>
        <dbReference type="ChEBI" id="CHEBI:15377"/>
        <dbReference type="ChEBI" id="CHEBI:15378"/>
        <dbReference type="ChEBI" id="CHEBI:29985"/>
        <dbReference type="ChEBI" id="CHEBI:30616"/>
        <dbReference type="ChEBI" id="CHEBI:43474"/>
        <dbReference type="ChEBI" id="CHEBI:58359"/>
        <dbReference type="ChEBI" id="CHEBI:78520"/>
        <dbReference type="ChEBI" id="CHEBI:78521"/>
        <dbReference type="ChEBI" id="CHEBI:456216"/>
    </reaction>
</comment>
<keyword evidence="1" id="KW-0648">Protein biosynthesis</keyword>
<feature type="region of interest" description="Disordered" evidence="2">
    <location>
        <begin position="74"/>
        <end position="114"/>
    </location>
</feature>
<comment type="similarity">
    <text evidence="1">Belongs to the GatC family.</text>
</comment>
<evidence type="ECO:0000256" key="2">
    <source>
        <dbReference type="SAM" id="MobiDB-lite"/>
    </source>
</evidence>
<proteinExistence type="inferred from homology"/>
<keyword evidence="1" id="KW-0436">Ligase</keyword>
<dbReference type="EC" id="6.3.5.-" evidence="1"/>
<feature type="compositionally biased region" description="Basic and acidic residues" evidence="2">
    <location>
        <begin position="80"/>
        <end position="104"/>
    </location>
</feature>
<keyword evidence="4" id="KW-1185">Reference proteome</keyword>
<comment type="function">
    <text evidence="1">Allows the formation of correctly charged Asn-tRNA(Asn) or Gln-tRNA(Gln) through the transamidation of misacylated Asp-tRNA(Asn) or Glu-tRNA(Gln) in organisms which lack either or both of asparaginyl-tRNA or glutaminyl-tRNA synthetases. The reaction takes place in the presence of glutamine and ATP through an activated phospho-Asp-tRNA(Asn) or phospho-Glu-tRNA(Gln).</text>
</comment>
<gene>
    <name evidence="1" type="primary">gatC</name>
    <name evidence="3" type="ORF">AA106556_1533</name>
</gene>
<dbReference type="HAMAP" id="MF_00122">
    <property type="entry name" value="GatC"/>
    <property type="match status" value="1"/>
</dbReference>
<dbReference type="Gene3D" id="1.10.20.60">
    <property type="entry name" value="Glu-tRNAGln amidotransferase C subunit, N-terminal domain"/>
    <property type="match status" value="1"/>
</dbReference>
<keyword evidence="1" id="KW-0067">ATP-binding</keyword>
<sequence length="114" mass="12598">MIYPEAEKPLLISSHSGIFMSLDAKTVLRTARLARIGLAPAEVEALQKDMGSIIDWVEQLNELDVTDVPPMIGTGLAKPRLREDRITDGERPDDVLSNAPDREGPYFTVPKVVE</sequence>
<dbReference type="NCBIfam" id="TIGR00135">
    <property type="entry name" value="gatC"/>
    <property type="match status" value="1"/>
</dbReference>
<comment type="caution">
    <text evidence="3">The sequence shown here is derived from an EMBL/GenBank/DDBJ whole genome shotgun (WGS) entry which is preliminary data.</text>
</comment>
<keyword evidence="1" id="KW-0547">Nucleotide-binding</keyword>
<dbReference type="PANTHER" id="PTHR15004">
    <property type="entry name" value="GLUTAMYL-TRNA(GLN) AMIDOTRANSFERASE SUBUNIT C, MITOCHONDRIAL"/>
    <property type="match status" value="1"/>
</dbReference>
<dbReference type="Pfam" id="PF02686">
    <property type="entry name" value="GatC"/>
    <property type="match status" value="1"/>
</dbReference>
<dbReference type="Proteomes" id="UP001062443">
    <property type="component" value="Unassembled WGS sequence"/>
</dbReference>
<protein>
    <recommendedName>
        <fullName evidence="1">Aspartyl/glutamyl-tRNA(Asn/Gln) amidotransferase subunit C</fullName>
        <shortName evidence="1">Asp/Glu-ADT subunit C</shortName>
        <ecNumber evidence="1">6.3.5.-</ecNumber>
    </recommendedName>
</protein>
<evidence type="ECO:0000256" key="1">
    <source>
        <dbReference type="HAMAP-Rule" id="MF_00122"/>
    </source>
</evidence>
<dbReference type="InterPro" id="IPR003837">
    <property type="entry name" value="GatC"/>
</dbReference>
<name>A0ABQ0QK38_9PROT</name>
<dbReference type="EMBL" id="BAQB01000022">
    <property type="protein sequence ID" value="GBR47668.1"/>
    <property type="molecule type" value="Genomic_DNA"/>
</dbReference>
<comment type="catalytic activity">
    <reaction evidence="1">
        <text>L-aspartyl-tRNA(Asn) + L-glutamine + ATP + H2O = L-asparaginyl-tRNA(Asn) + L-glutamate + ADP + phosphate + 2 H(+)</text>
        <dbReference type="Rhea" id="RHEA:14513"/>
        <dbReference type="Rhea" id="RHEA-COMP:9674"/>
        <dbReference type="Rhea" id="RHEA-COMP:9677"/>
        <dbReference type="ChEBI" id="CHEBI:15377"/>
        <dbReference type="ChEBI" id="CHEBI:15378"/>
        <dbReference type="ChEBI" id="CHEBI:29985"/>
        <dbReference type="ChEBI" id="CHEBI:30616"/>
        <dbReference type="ChEBI" id="CHEBI:43474"/>
        <dbReference type="ChEBI" id="CHEBI:58359"/>
        <dbReference type="ChEBI" id="CHEBI:78515"/>
        <dbReference type="ChEBI" id="CHEBI:78516"/>
        <dbReference type="ChEBI" id="CHEBI:456216"/>
    </reaction>
</comment>
<dbReference type="SUPFAM" id="SSF141000">
    <property type="entry name" value="Glu-tRNAGln amidotransferase C subunit"/>
    <property type="match status" value="1"/>
</dbReference>
<reference evidence="3" key="1">
    <citation type="submission" date="2013-04" db="EMBL/GenBank/DDBJ databases">
        <title>The genome sequencing project of 58 acetic acid bacteria.</title>
        <authorList>
            <person name="Okamoto-Kainuma A."/>
            <person name="Ishikawa M."/>
            <person name="Umino S."/>
            <person name="Koizumi Y."/>
            <person name="Shiwa Y."/>
            <person name="Yoshikawa H."/>
            <person name="Matsutani M."/>
            <person name="Matsushita K."/>
        </authorList>
    </citation>
    <scope>NUCLEOTIDE SEQUENCE</scope>
    <source>
        <strain evidence="3">NBRC 106556</strain>
    </source>
</reference>
<comment type="subunit">
    <text evidence="1">Heterotrimer of A, B and C subunits.</text>
</comment>
<dbReference type="InterPro" id="IPR036113">
    <property type="entry name" value="Asp/Glu-ADT_sf_sub_c"/>
</dbReference>
<organism evidence="3 4">
    <name type="scientific">Neokomagataea tanensis NBRC 106556</name>
    <dbReference type="NCBI Taxonomy" id="1223519"/>
    <lineage>
        <taxon>Bacteria</taxon>
        <taxon>Pseudomonadati</taxon>
        <taxon>Pseudomonadota</taxon>
        <taxon>Alphaproteobacteria</taxon>
        <taxon>Acetobacterales</taxon>
        <taxon>Acetobacteraceae</taxon>
        <taxon>Neokomagataea</taxon>
    </lineage>
</organism>
<evidence type="ECO:0000313" key="3">
    <source>
        <dbReference type="EMBL" id="GBR47668.1"/>
    </source>
</evidence>
<accession>A0ABQ0QK38</accession>